<keyword evidence="1" id="KW-0812">Transmembrane</keyword>
<evidence type="ECO:0000313" key="2">
    <source>
        <dbReference type="EMBL" id="MFC4078401.1"/>
    </source>
</evidence>
<dbReference type="RefSeq" id="WP_380706208.1">
    <property type="nucleotide sequence ID" value="NZ_JBHSAP010000018.1"/>
</dbReference>
<gene>
    <name evidence="2" type="ORF">ACFOUO_16510</name>
</gene>
<comment type="caution">
    <text evidence="2">The sequence shown here is derived from an EMBL/GenBank/DDBJ whole genome shotgun (WGS) entry which is preliminary data.</text>
</comment>
<organism evidence="2 3">
    <name type="scientific">Salinithrix halophila</name>
    <dbReference type="NCBI Taxonomy" id="1485204"/>
    <lineage>
        <taxon>Bacteria</taxon>
        <taxon>Bacillati</taxon>
        <taxon>Bacillota</taxon>
        <taxon>Bacilli</taxon>
        <taxon>Bacillales</taxon>
        <taxon>Thermoactinomycetaceae</taxon>
        <taxon>Salinithrix</taxon>
    </lineage>
</organism>
<keyword evidence="1" id="KW-1133">Transmembrane helix</keyword>
<reference evidence="3" key="1">
    <citation type="journal article" date="2019" name="Int. J. Syst. Evol. Microbiol.">
        <title>The Global Catalogue of Microorganisms (GCM) 10K type strain sequencing project: providing services to taxonomists for standard genome sequencing and annotation.</title>
        <authorList>
            <consortium name="The Broad Institute Genomics Platform"/>
            <consortium name="The Broad Institute Genome Sequencing Center for Infectious Disease"/>
            <person name="Wu L."/>
            <person name="Ma J."/>
        </authorList>
    </citation>
    <scope>NUCLEOTIDE SEQUENCE [LARGE SCALE GENOMIC DNA]</scope>
    <source>
        <strain evidence="3">IBRC-M 10813</strain>
    </source>
</reference>
<evidence type="ECO:0000256" key="1">
    <source>
        <dbReference type="SAM" id="Phobius"/>
    </source>
</evidence>
<dbReference type="Proteomes" id="UP001595843">
    <property type="component" value="Unassembled WGS sequence"/>
</dbReference>
<protein>
    <submittedName>
        <fullName evidence="2">Uncharacterized protein</fullName>
    </submittedName>
</protein>
<sequence>MFMIGIFVVVAAILYIEVPKLKQQGMKKGLWLFSILLLFGTGLNIAYGLDLDIPNPLDGVVLIYKPLSDWIFGWLK</sequence>
<proteinExistence type="predicted"/>
<accession>A0ABV8JMF0</accession>
<evidence type="ECO:0000313" key="3">
    <source>
        <dbReference type="Proteomes" id="UP001595843"/>
    </source>
</evidence>
<feature type="transmembrane region" description="Helical" evidence="1">
    <location>
        <begin position="30"/>
        <end position="49"/>
    </location>
</feature>
<name>A0ABV8JMF0_9BACL</name>
<dbReference type="EMBL" id="JBHSAP010000018">
    <property type="protein sequence ID" value="MFC4078401.1"/>
    <property type="molecule type" value="Genomic_DNA"/>
</dbReference>
<keyword evidence="1" id="KW-0472">Membrane</keyword>
<keyword evidence="3" id="KW-1185">Reference proteome</keyword>